<feature type="transmembrane region" description="Helical" evidence="1">
    <location>
        <begin position="328"/>
        <end position="350"/>
    </location>
</feature>
<sequence>MKALKKLAEKLEDPRSVAKATFAIAIALASVSSLLIMLTTSIKPIRVEWSGAVLVSGCSYGIMATPSPYNRPTVVFFTPHKTSSAWLMSFNDVVSYFNGTPISHLGYPKIRVANDSKIIIDYTKFKKVTYVYKDTVYVELLNFTEGVLGLSVPALEGVAEGNGSVRLLGVKGPFMMKFDVVMKFTGCKPEVLRSTPFKDIMGSKYLVQVSLRCNESSKLEVIAENVEDPLVGKLILLMINYWTYSLPLIVVLIGVVLWYKWLSKNLEDFKGVLVFISILILLSGLSGHHWDLLMALKFGEMVVSGKDLYQWTYNNTLLMRDRLPNPQIFYPGYAYLPQLAPFFVPIYLAYESIFDKPYYYQLVPGTVDLAEVRALLFGALTFIYYVLVHGYFMLFYLIGAFLIYKFYGKDRFLLSVYSFLPIVIIVEWGMFEAFLIPFLVASLILLREEGNVHQLLSGLAWGMVSSKIYAALAAPALILNSRRKVLWLLGFIIAISPSLYFLLTEPKTFLSCTLLFHTNRNMGDVNYYPSFMGNPVDLLWWGKVGSAAEVVLTLLTYYLVWKLRPSPEVAAATVLVPYLLFNRLVSPQHYLTFATLVLLSGDKRTYGLLSLLILLHVNLVRPTAFYLAYHWLSAEVALSYFSYDPTGVLNLIVTSVTPSVIWPFLFPTLAGVLTLYYYKSLSLRGSKWRS</sequence>
<dbReference type="GeneID" id="5563049"/>
<name>A8A9W5_IGNH4</name>
<dbReference type="AlphaFoldDB" id="A8A9W5"/>
<proteinExistence type="predicted"/>
<dbReference type="Proteomes" id="UP000000262">
    <property type="component" value="Chromosome"/>
</dbReference>
<keyword evidence="1" id="KW-0812">Transmembrane</keyword>
<dbReference type="HOGENOM" id="CLU_398829_0_0_2"/>
<dbReference type="STRING" id="453591.Igni_0535"/>
<feature type="transmembrane region" description="Helical" evidence="1">
    <location>
        <begin position="241"/>
        <end position="259"/>
    </location>
</feature>
<feature type="transmembrane region" description="Helical" evidence="1">
    <location>
        <begin position="485"/>
        <end position="503"/>
    </location>
</feature>
<gene>
    <name evidence="2" type="ordered locus">Igni_0535</name>
</gene>
<feature type="transmembrane region" description="Helical" evidence="1">
    <location>
        <begin position="20"/>
        <end position="38"/>
    </location>
</feature>
<feature type="transmembrane region" description="Helical" evidence="1">
    <location>
        <begin position="606"/>
        <end position="629"/>
    </location>
</feature>
<dbReference type="RefSeq" id="WP_011998569.1">
    <property type="nucleotide sequence ID" value="NC_009776.1"/>
</dbReference>
<dbReference type="EMBL" id="CP000816">
    <property type="protein sequence ID" value="ABU81717.1"/>
    <property type="molecule type" value="Genomic_DNA"/>
</dbReference>
<reference evidence="2 3" key="1">
    <citation type="journal article" date="2008" name="Genome Biol.">
        <title>A genomic analysis of the archaeal system Ignicoccus hospitalis-Nanoarchaeum equitans.</title>
        <authorList>
            <person name="Podar M."/>
            <person name="Anderson I."/>
            <person name="Makarova K.S."/>
            <person name="Elkins J.G."/>
            <person name="Ivanova N."/>
            <person name="Wall M.A."/>
            <person name="Lykidis A."/>
            <person name="Mavromatis K."/>
            <person name="Sun H."/>
            <person name="Hudson M.E."/>
            <person name="Chen W."/>
            <person name="Deciu C."/>
            <person name="Hutchison D."/>
            <person name="Eads J.R."/>
            <person name="Anderson A."/>
            <person name="Fernandes F."/>
            <person name="Szeto E."/>
            <person name="Lapidus A."/>
            <person name="Kyrpides N.C."/>
            <person name="Saier M.H.Jr."/>
            <person name="Richardson P.M."/>
            <person name="Rachel R."/>
            <person name="Huber H."/>
            <person name="Eisen J.A."/>
            <person name="Koonin E.V."/>
            <person name="Keller M."/>
            <person name="Stetter K.O."/>
        </authorList>
    </citation>
    <scope>NUCLEOTIDE SEQUENCE [LARGE SCALE GENOMIC DNA]</scope>
    <source>
        <strain evidence="3">KIN4/I / DSM 18386 / JCM 14125</strain>
    </source>
</reference>
<organism evidence="2 3">
    <name type="scientific">Ignicoccus hospitalis (strain KIN4/I / DSM 18386 / JCM 14125)</name>
    <dbReference type="NCBI Taxonomy" id="453591"/>
    <lineage>
        <taxon>Archaea</taxon>
        <taxon>Thermoproteota</taxon>
        <taxon>Thermoprotei</taxon>
        <taxon>Desulfurococcales</taxon>
        <taxon>Desulfurococcaceae</taxon>
        <taxon>Ignicoccus</taxon>
    </lineage>
</organism>
<feature type="transmembrane region" description="Helical" evidence="1">
    <location>
        <begin position="538"/>
        <end position="560"/>
    </location>
</feature>
<dbReference type="KEGG" id="iho:Igni_0535"/>
<feature type="transmembrane region" description="Helical" evidence="1">
    <location>
        <begin position="271"/>
        <end position="290"/>
    </location>
</feature>
<keyword evidence="1" id="KW-0472">Membrane</keyword>
<feature type="transmembrane region" description="Helical" evidence="1">
    <location>
        <begin position="382"/>
        <end position="404"/>
    </location>
</feature>
<protein>
    <submittedName>
        <fullName evidence="2">Uncharacterized protein</fullName>
    </submittedName>
</protein>
<accession>A8A9W5</accession>
<keyword evidence="3" id="KW-1185">Reference proteome</keyword>
<keyword evidence="1" id="KW-1133">Transmembrane helix</keyword>
<feature type="transmembrane region" description="Helical" evidence="1">
    <location>
        <begin position="649"/>
        <end position="678"/>
    </location>
</feature>
<evidence type="ECO:0000313" key="2">
    <source>
        <dbReference type="EMBL" id="ABU81717.1"/>
    </source>
</evidence>
<evidence type="ECO:0000256" key="1">
    <source>
        <dbReference type="SAM" id="Phobius"/>
    </source>
</evidence>
<evidence type="ECO:0000313" key="3">
    <source>
        <dbReference type="Proteomes" id="UP000000262"/>
    </source>
</evidence>
<feature type="transmembrane region" description="Helical" evidence="1">
    <location>
        <begin position="416"/>
        <end position="446"/>
    </location>
</feature>